<name>A0A0S3PR41_9BRAD</name>
<protein>
    <recommendedName>
        <fullName evidence="3">DUF2188 domain-containing protein</fullName>
    </recommendedName>
</protein>
<accession>A0A0S3PR41</accession>
<evidence type="ECO:0000313" key="2">
    <source>
        <dbReference type="Proteomes" id="UP000236884"/>
    </source>
</evidence>
<organism evidence="1 2">
    <name type="scientific">Variibacter gotjawalensis</name>
    <dbReference type="NCBI Taxonomy" id="1333996"/>
    <lineage>
        <taxon>Bacteria</taxon>
        <taxon>Pseudomonadati</taxon>
        <taxon>Pseudomonadota</taxon>
        <taxon>Alphaproteobacteria</taxon>
        <taxon>Hyphomicrobiales</taxon>
        <taxon>Nitrobacteraceae</taxon>
        <taxon>Variibacter</taxon>
    </lineage>
</organism>
<gene>
    <name evidence="1" type="ORF">GJW-30_1_00872</name>
</gene>
<dbReference type="KEGG" id="vgo:GJW-30_1_00872"/>
<reference evidence="1 2" key="1">
    <citation type="submission" date="2015-08" db="EMBL/GenBank/DDBJ databases">
        <title>Investigation of the bacterial diversity of lava forest soil.</title>
        <authorList>
            <person name="Lee J.S."/>
        </authorList>
    </citation>
    <scope>NUCLEOTIDE SEQUENCE [LARGE SCALE GENOMIC DNA]</scope>
    <source>
        <strain evidence="1 2">GJW-30</strain>
    </source>
</reference>
<dbReference type="OrthoDB" id="8858565at2"/>
<keyword evidence="2" id="KW-1185">Reference proteome</keyword>
<dbReference type="EMBL" id="AP014946">
    <property type="protein sequence ID" value="BAT58348.1"/>
    <property type="molecule type" value="Genomic_DNA"/>
</dbReference>
<proteinExistence type="predicted"/>
<dbReference type="AlphaFoldDB" id="A0A0S3PR41"/>
<dbReference type="InterPro" id="IPR018691">
    <property type="entry name" value="DUF2188"/>
</dbReference>
<dbReference type="Proteomes" id="UP000236884">
    <property type="component" value="Chromosome"/>
</dbReference>
<dbReference type="Pfam" id="PF09954">
    <property type="entry name" value="DUF2188"/>
    <property type="match status" value="1"/>
</dbReference>
<evidence type="ECO:0000313" key="1">
    <source>
        <dbReference type="EMBL" id="BAT58348.1"/>
    </source>
</evidence>
<evidence type="ECO:0008006" key="3">
    <source>
        <dbReference type="Google" id="ProtNLM"/>
    </source>
</evidence>
<sequence>MSRTQYFVVHHEGQWKVKLNGTHYGPYNSQAAAARAAVDAAHKAGDQGYDAQVLVQGQNNQFRTEWTYGNDPYPPRG</sequence>
<dbReference type="RefSeq" id="WP_096352115.1">
    <property type="nucleotide sequence ID" value="NZ_AP014946.1"/>
</dbReference>